<protein>
    <submittedName>
        <fullName evidence="1">Uncharacterized protein</fullName>
    </submittedName>
</protein>
<reference evidence="1 2" key="1">
    <citation type="journal article" date="2016" name="Nat. Commun.">
        <title>Thousands of microbial genomes shed light on interconnected biogeochemical processes in an aquifer system.</title>
        <authorList>
            <person name="Anantharaman K."/>
            <person name="Brown C.T."/>
            <person name="Hug L.A."/>
            <person name="Sharon I."/>
            <person name="Castelle C.J."/>
            <person name="Probst A.J."/>
            <person name="Thomas B.C."/>
            <person name="Singh A."/>
            <person name="Wilkins M.J."/>
            <person name="Karaoz U."/>
            <person name="Brodie E.L."/>
            <person name="Williams K.H."/>
            <person name="Hubbard S.S."/>
            <person name="Banfield J.F."/>
        </authorList>
    </citation>
    <scope>NUCLEOTIDE SEQUENCE [LARGE SCALE GENOMIC DNA]</scope>
</reference>
<proteinExistence type="predicted"/>
<dbReference type="STRING" id="1797589.A2784_00845"/>
<evidence type="ECO:0000313" key="1">
    <source>
        <dbReference type="EMBL" id="OGY17704.1"/>
    </source>
</evidence>
<evidence type="ECO:0000313" key="2">
    <source>
        <dbReference type="Proteomes" id="UP000177324"/>
    </source>
</evidence>
<name>A0A1G1VQV9_9BACT</name>
<dbReference type="AlphaFoldDB" id="A0A1G1VQV9"/>
<dbReference type="Proteomes" id="UP000177324">
    <property type="component" value="Unassembled WGS sequence"/>
</dbReference>
<comment type="caution">
    <text evidence="1">The sequence shown here is derived from an EMBL/GenBank/DDBJ whole genome shotgun (WGS) entry which is preliminary data.</text>
</comment>
<sequence length="69" mass="7326">MGRNGFDAACTCGHVFPEQLLPGQPLIGDALECPECGRVLVNGEWVEVEAEAREGATVVVNVAKEREAS</sequence>
<organism evidence="1 2">
    <name type="scientific">Candidatus Chisholmbacteria bacterium RIFCSPHIGHO2_01_FULL_48_12</name>
    <dbReference type="NCBI Taxonomy" id="1797589"/>
    <lineage>
        <taxon>Bacteria</taxon>
        <taxon>Candidatus Chisholmiibacteriota</taxon>
    </lineage>
</organism>
<accession>A0A1G1VQV9</accession>
<gene>
    <name evidence="1" type="ORF">A2784_00845</name>
</gene>
<dbReference type="EMBL" id="MHCH01000016">
    <property type="protein sequence ID" value="OGY17704.1"/>
    <property type="molecule type" value="Genomic_DNA"/>
</dbReference>